<accession>A0A8S5R8J5</accession>
<proteinExistence type="predicted"/>
<reference evidence="1" key="1">
    <citation type="journal article" date="2021" name="Proc. Natl. Acad. Sci. U.S.A.">
        <title>A Catalog of Tens of Thousands of Viruses from Human Metagenomes Reveals Hidden Associations with Chronic Diseases.</title>
        <authorList>
            <person name="Tisza M.J."/>
            <person name="Buck C.B."/>
        </authorList>
    </citation>
    <scope>NUCLEOTIDE SEQUENCE</scope>
    <source>
        <strain evidence="1">Ct8MV80</strain>
    </source>
</reference>
<dbReference type="EMBL" id="BK015835">
    <property type="protein sequence ID" value="DAE27300.1"/>
    <property type="molecule type" value="Genomic_DNA"/>
</dbReference>
<name>A0A8S5R8J5_9VIRU</name>
<sequence>MTLKGLNYSYIIVYTVSYTDDYTNWQIIFHLDDTGYSYLSSWQDYADNNN</sequence>
<protein>
    <submittedName>
        <fullName evidence="1">Uncharacterized protein</fullName>
    </submittedName>
</protein>
<evidence type="ECO:0000313" key="1">
    <source>
        <dbReference type="EMBL" id="DAE27300.1"/>
    </source>
</evidence>
<organism evidence="1">
    <name type="scientific">virus sp. ct8MV80</name>
    <dbReference type="NCBI Taxonomy" id="2826793"/>
    <lineage>
        <taxon>Viruses</taxon>
    </lineage>
</organism>